<dbReference type="InterPro" id="IPR006050">
    <property type="entry name" value="DNA_photolyase_N"/>
</dbReference>
<dbReference type="PANTHER" id="PTHR11455:SF9">
    <property type="entry name" value="CRYPTOCHROME CIRCADIAN CLOCK 5 ISOFORM X1"/>
    <property type="match status" value="1"/>
</dbReference>
<gene>
    <name evidence="5" type="ORF">Indivirus_1_165</name>
</gene>
<dbReference type="Gene3D" id="3.40.50.620">
    <property type="entry name" value="HUPs"/>
    <property type="match status" value="1"/>
</dbReference>
<dbReference type="Pfam" id="PF03441">
    <property type="entry name" value="FAD_binding_7"/>
    <property type="match status" value="1"/>
</dbReference>
<dbReference type="GO" id="GO:0071949">
    <property type="term" value="F:FAD binding"/>
    <property type="evidence" value="ECO:0007669"/>
    <property type="project" value="TreeGrafter"/>
</dbReference>
<dbReference type="InterPro" id="IPR002081">
    <property type="entry name" value="Cryptochrome/DNA_photolyase_1"/>
</dbReference>
<accession>A0A1V0SCV6</accession>
<reference evidence="5" key="1">
    <citation type="journal article" date="2017" name="Science">
        <title>Giant viruses with an expanded complement of translation system components.</title>
        <authorList>
            <person name="Schulz F."/>
            <person name="Yutin N."/>
            <person name="Ivanova N.N."/>
            <person name="Ortega D.R."/>
            <person name="Lee T.K."/>
            <person name="Vierheilig J."/>
            <person name="Daims H."/>
            <person name="Horn M."/>
            <person name="Wagner M."/>
            <person name="Jensen G.J."/>
            <person name="Kyrpides N.C."/>
            <person name="Koonin E.V."/>
            <person name="Woyke T."/>
        </authorList>
    </citation>
    <scope>NUCLEOTIDE SEQUENCE</scope>
    <source>
        <strain evidence="5">ILV1</strain>
    </source>
</reference>
<dbReference type="Gene3D" id="1.10.579.10">
    <property type="entry name" value="DNA Cyclobutane Dipyrimidine Photolyase, subunit A, domain 3"/>
    <property type="match status" value="1"/>
</dbReference>
<feature type="domain" description="Photolyase/cryptochrome alpha/beta" evidence="4">
    <location>
        <begin position="5"/>
        <end position="136"/>
    </location>
</feature>
<dbReference type="GO" id="GO:0003904">
    <property type="term" value="F:deoxyribodipyrimidine photo-lyase activity"/>
    <property type="evidence" value="ECO:0007669"/>
    <property type="project" value="TreeGrafter"/>
</dbReference>
<dbReference type="Gene3D" id="1.25.40.80">
    <property type="match status" value="1"/>
</dbReference>
<dbReference type="PRINTS" id="PR00147">
    <property type="entry name" value="DNAPHOTLYASE"/>
</dbReference>
<sequence>MKTYNKSIFIFRRDHRLQDNIGLIEALKKSVNVIPIFIFTPEQLVHNDYKSDNAVQFMIESLDNLNNQLKEKGSKLFYFYGKPDSVIKKLLSNDKNIDAIFVNRDYTPYSKKRDSEIEEICKKNKKIFESYEDYLLHPVGSIRSGSDEIYVKFTPYFRTASKVKVNDVSKNNFNNYLSNKNKINGEYTGSKKKFYTENENIAVHGGRDLGLKILNGIEKFKKYNDERNILAKPTTRLSAYIKFGCVSIREVYHKIKDKLGIKNDLIKQLYWREFYYNIMEYNPNTLSTNWKEKNLKDNYKNVPWITYKTANSEQKIHWKAWCDGETGFPIVDSSMRELNFSGFMHNRGRLIVSSFLVKNLFFHYAEGEKYFSQHLCDYDPSNNLGGWGWISGSHVDTQPYFRVLSPVSQSLRFDPDCLYIKKWIPELKDVPNEHIHEWHKYYHLYPNIKYPKPIVDYSSTAKKAIEKYKKALYK</sequence>
<dbReference type="GO" id="GO:0003677">
    <property type="term" value="F:DNA binding"/>
    <property type="evidence" value="ECO:0007669"/>
    <property type="project" value="TreeGrafter"/>
</dbReference>
<dbReference type="InterPro" id="IPR036134">
    <property type="entry name" value="Crypto/Photolyase_FAD-like_sf"/>
</dbReference>
<name>A0A1V0SCV6_9VIRU</name>
<dbReference type="InterPro" id="IPR014729">
    <property type="entry name" value="Rossmann-like_a/b/a_fold"/>
</dbReference>
<evidence type="ECO:0000256" key="3">
    <source>
        <dbReference type="ARBA" id="ARBA00022827"/>
    </source>
</evidence>
<evidence type="ECO:0000256" key="1">
    <source>
        <dbReference type="ARBA" id="ARBA00001974"/>
    </source>
</evidence>
<dbReference type="InterPro" id="IPR005101">
    <property type="entry name" value="Cryptochr/Photolyase_FAD-bd"/>
</dbReference>
<keyword evidence="3" id="KW-0274">FAD</keyword>
<dbReference type="SUPFAM" id="SSF52425">
    <property type="entry name" value="Cryptochrome/photolyase, N-terminal domain"/>
    <property type="match status" value="1"/>
</dbReference>
<dbReference type="PROSITE" id="PS51645">
    <property type="entry name" value="PHR_CRY_ALPHA_BETA"/>
    <property type="match status" value="1"/>
</dbReference>
<organism evidence="5">
    <name type="scientific">Indivirus ILV1</name>
    <dbReference type="NCBI Taxonomy" id="1977633"/>
    <lineage>
        <taxon>Viruses</taxon>
        <taxon>Varidnaviria</taxon>
        <taxon>Bamfordvirae</taxon>
        <taxon>Nucleocytoviricota</taxon>
        <taxon>Megaviricetes</taxon>
        <taxon>Imitervirales</taxon>
        <taxon>Mimiviridae</taxon>
        <taxon>Klosneuvirinae</taxon>
        <taxon>Indivirus</taxon>
    </lineage>
</organism>
<keyword evidence="5" id="KW-0456">Lyase</keyword>
<evidence type="ECO:0000313" key="5">
    <source>
        <dbReference type="EMBL" id="ARF09542.1"/>
    </source>
</evidence>
<protein>
    <submittedName>
        <fullName evidence="5">Deoxyribodipyrimidine photolyase</fullName>
    </submittedName>
</protein>
<evidence type="ECO:0000256" key="2">
    <source>
        <dbReference type="ARBA" id="ARBA00022630"/>
    </source>
</evidence>
<dbReference type="PANTHER" id="PTHR11455">
    <property type="entry name" value="CRYPTOCHROME"/>
    <property type="match status" value="1"/>
</dbReference>
<dbReference type="EMBL" id="KY684085">
    <property type="protein sequence ID" value="ARF09542.1"/>
    <property type="molecule type" value="Genomic_DNA"/>
</dbReference>
<keyword evidence="2" id="KW-0285">Flavoprotein</keyword>
<dbReference type="SUPFAM" id="SSF48173">
    <property type="entry name" value="Cryptochrome/photolyase FAD-binding domain"/>
    <property type="match status" value="1"/>
</dbReference>
<comment type="cofactor">
    <cofactor evidence="1">
        <name>FAD</name>
        <dbReference type="ChEBI" id="CHEBI:57692"/>
    </cofactor>
</comment>
<dbReference type="Pfam" id="PF00875">
    <property type="entry name" value="DNA_photolyase"/>
    <property type="match status" value="1"/>
</dbReference>
<proteinExistence type="predicted"/>
<evidence type="ECO:0000259" key="4">
    <source>
        <dbReference type="PROSITE" id="PS51645"/>
    </source>
</evidence>
<dbReference type="InterPro" id="IPR036155">
    <property type="entry name" value="Crypto/Photolyase_N_sf"/>
</dbReference>